<dbReference type="STRING" id="2741.SAMN04489866_10547"/>
<dbReference type="InterPro" id="IPR052899">
    <property type="entry name" value="Class-I_DAHP_synthase"/>
</dbReference>
<name>A0A1G6WGJ0_PEPNI</name>
<evidence type="ECO:0000256" key="1">
    <source>
        <dbReference type="ARBA" id="ARBA00022679"/>
    </source>
</evidence>
<gene>
    <name evidence="4" type="ORF">SAMN04489866_10547</name>
</gene>
<dbReference type="Gene3D" id="3.30.70.1140">
    <property type="entry name" value="Phospho-2-dehydro-3-deoxyheptonate aldolase, domain 1"/>
    <property type="match status" value="1"/>
</dbReference>
<dbReference type="Pfam" id="PF18152">
    <property type="entry name" value="DAHP_snth_FXD"/>
    <property type="match status" value="1"/>
</dbReference>
<sequence>MLIQLKDHVTKEQQDQLCDQLKEMGVALHISQGNEQTLIGLVGDTSNVDIERLRANRWIKKVTRISEPYKRVNRRMHPQDTVIKIGDVTIGGGQLTLIAGPCSVESEDQMRSLASEVKAAGAQILRGGAFKPRTSPYSFQGLGADGIDLLLEAKAASGLPIISEIMDLSDLPYFKDVDILQVGARNMQNFALLKELSKLDKPILLKRGLSATYEEWLMSAEYLMSDGNDKIILCERGIRTFETGTRNTLDISAIPILRQKTHLPIIIDPSHAAGIRELVRPLSHAAVAAGADGVMIEVHNNPEKALCDGPQSLPPEDYEKLAGELKALHRFCRENLSE</sequence>
<evidence type="ECO:0000313" key="4">
    <source>
        <dbReference type="EMBL" id="SDD65070.1"/>
    </source>
</evidence>
<dbReference type="NCBIfam" id="NF006421">
    <property type="entry name" value="PRK08673.1"/>
    <property type="match status" value="1"/>
</dbReference>
<proteinExistence type="predicted"/>
<protein>
    <submittedName>
        <fullName evidence="4">3-deoxy-D-arabinoheptulosonate-7-phosphate synthase</fullName>
    </submittedName>
</protein>
<dbReference type="GO" id="GO:0016740">
    <property type="term" value="F:transferase activity"/>
    <property type="evidence" value="ECO:0007669"/>
    <property type="project" value="UniProtKB-KW"/>
</dbReference>
<evidence type="ECO:0000259" key="2">
    <source>
        <dbReference type="Pfam" id="PF00793"/>
    </source>
</evidence>
<dbReference type="Gene3D" id="3.20.20.70">
    <property type="entry name" value="Aldolase class I"/>
    <property type="match status" value="1"/>
</dbReference>
<dbReference type="InterPro" id="IPR041071">
    <property type="entry name" value="DAHP_snth_FXD"/>
</dbReference>
<dbReference type="InterPro" id="IPR006218">
    <property type="entry name" value="DAHP1/KDSA"/>
</dbReference>
<keyword evidence="1" id="KW-0808">Transferase</keyword>
<dbReference type="PANTHER" id="PTHR43018:SF2">
    <property type="entry name" value="PHOSPHO-2-DEHYDRO-3-DEOXYHEPTONATE ALDOLASE"/>
    <property type="match status" value="1"/>
</dbReference>
<dbReference type="InterPro" id="IPR013785">
    <property type="entry name" value="Aldolase_TIM"/>
</dbReference>
<dbReference type="AlphaFoldDB" id="A0A1G6WGJ0"/>
<keyword evidence="5" id="KW-1185">Reference proteome</keyword>
<dbReference type="NCBIfam" id="NF009239">
    <property type="entry name" value="PRK12595.1"/>
    <property type="match status" value="1"/>
</dbReference>
<evidence type="ECO:0000259" key="3">
    <source>
        <dbReference type="Pfam" id="PF18152"/>
    </source>
</evidence>
<feature type="domain" description="DAHP synthetase I/KDSA" evidence="2">
    <location>
        <begin position="82"/>
        <end position="326"/>
    </location>
</feature>
<reference evidence="4 5" key="1">
    <citation type="submission" date="2016-10" db="EMBL/GenBank/DDBJ databases">
        <authorList>
            <person name="de Groot N.N."/>
        </authorList>
    </citation>
    <scope>NUCLEOTIDE SEQUENCE [LARGE SCALE GENOMIC DNA]</scope>
    <source>
        <strain evidence="4 5">DSM 20475</strain>
    </source>
</reference>
<dbReference type="GO" id="GO:0009073">
    <property type="term" value="P:aromatic amino acid family biosynthetic process"/>
    <property type="evidence" value="ECO:0007669"/>
    <property type="project" value="InterPro"/>
</dbReference>
<dbReference type="PANTHER" id="PTHR43018">
    <property type="entry name" value="PHOSPHO-2-DEHYDRO-3-DEOXYHEPTONATE ALDOLASE"/>
    <property type="match status" value="1"/>
</dbReference>
<dbReference type="SUPFAM" id="SSF51569">
    <property type="entry name" value="Aldolase"/>
    <property type="match status" value="1"/>
</dbReference>
<dbReference type="InterPro" id="IPR006268">
    <property type="entry name" value="DAHP_syn_2"/>
</dbReference>
<dbReference type="GO" id="GO:0016832">
    <property type="term" value="F:aldehyde-lyase activity"/>
    <property type="evidence" value="ECO:0007669"/>
    <property type="project" value="InterPro"/>
</dbReference>
<dbReference type="EMBL" id="FNAF01000005">
    <property type="protein sequence ID" value="SDD65070.1"/>
    <property type="molecule type" value="Genomic_DNA"/>
</dbReference>
<dbReference type="Pfam" id="PF00793">
    <property type="entry name" value="DAHP_synth_1"/>
    <property type="match status" value="1"/>
</dbReference>
<dbReference type="Proteomes" id="UP000198995">
    <property type="component" value="Unassembled WGS sequence"/>
</dbReference>
<dbReference type="NCBIfam" id="TIGR01361">
    <property type="entry name" value="DAHP_synth_Bsub"/>
    <property type="match status" value="1"/>
</dbReference>
<evidence type="ECO:0000313" key="5">
    <source>
        <dbReference type="Proteomes" id="UP000198995"/>
    </source>
</evidence>
<organism evidence="4 5">
    <name type="scientific">Peptococcus niger</name>
    <dbReference type="NCBI Taxonomy" id="2741"/>
    <lineage>
        <taxon>Bacteria</taxon>
        <taxon>Bacillati</taxon>
        <taxon>Bacillota</taxon>
        <taxon>Clostridia</taxon>
        <taxon>Eubacteriales</taxon>
        <taxon>Peptococcaceae</taxon>
        <taxon>Peptococcus</taxon>
    </lineage>
</organism>
<dbReference type="OrthoDB" id="9780456at2"/>
<accession>A0A1G6WGJ0</accession>
<feature type="domain" description="DAHP synthase ferredoxin-like" evidence="3">
    <location>
        <begin position="1"/>
        <end position="67"/>
    </location>
</feature>
<dbReference type="RefSeq" id="WP_091791722.1">
    <property type="nucleotide sequence ID" value="NZ_FNAF01000005.1"/>
</dbReference>